<sequence length="325" mass="37137">MTDLSGRFIFVKGQIAGAYYTFASIYLPNTAQHRSLQRIFNSLRDFQKGCLYVGGDLNVTLDPQVDTCTSVSSVPQSSVRHMRCTLDSLRMVDSWRSLHPLEREYTFFSPVHRTYSRLDYLFVSHHCFSEVVDSRIGVRTWSDHAPVTLTVKSTLFRPRNGSWRFNTSLLSDPQFCREVSTAIQNYFTENLTPGFSRTMVWEAHKAVLRGVVIAKATALKKSRQSNISELLSQLRHLELDHATTASTTVYDQILALRRELQTTLNEETKHMALKAKSFFGLRENKPGRLLARILRKQRTLAYIPRVATSQTTTTAHPEEIQSNKT</sequence>
<dbReference type="PANTHER" id="PTHR19446">
    <property type="entry name" value="REVERSE TRANSCRIPTASES"/>
    <property type="match status" value="1"/>
</dbReference>
<dbReference type="Gene3D" id="3.60.10.10">
    <property type="entry name" value="Endonuclease/exonuclease/phosphatase"/>
    <property type="match status" value="1"/>
</dbReference>
<dbReference type="InterPro" id="IPR036691">
    <property type="entry name" value="Endo/exonu/phosph_ase_sf"/>
</dbReference>
<dbReference type="GeneTree" id="ENSGT01070000253913"/>
<name>A0A8C5PGL2_9ANUR</name>
<dbReference type="Proteomes" id="UP000694569">
    <property type="component" value="Unplaced"/>
</dbReference>
<organism evidence="1 2">
    <name type="scientific">Leptobrachium leishanense</name>
    <name type="common">Leishan spiny toad</name>
    <dbReference type="NCBI Taxonomy" id="445787"/>
    <lineage>
        <taxon>Eukaryota</taxon>
        <taxon>Metazoa</taxon>
        <taxon>Chordata</taxon>
        <taxon>Craniata</taxon>
        <taxon>Vertebrata</taxon>
        <taxon>Euteleostomi</taxon>
        <taxon>Amphibia</taxon>
        <taxon>Batrachia</taxon>
        <taxon>Anura</taxon>
        <taxon>Pelobatoidea</taxon>
        <taxon>Megophryidae</taxon>
        <taxon>Leptobrachium</taxon>
    </lineage>
</organism>
<dbReference type="AlphaFoldDB" id="A0A8C5PGL2"/>
<reference evidence="1" key="2">
    <citation type="submission" date="2025-09" db="UniProtKB">
        <authorList>
            <consortium name="Ensembl"/>
        </authorList>
    </citation>
    <scope>IDENTIFICATION</scope>
</reference>
<dbReference type="SUPFAM" id="SSF56219">
    <property type="entry name" value="DNase I-like"/>
    <property type="match status" value="1"/>
</dbReference>
<evidence type="ECO:0000313" key="1">
    <source>
        <dbReference type="Ensembl" id="ENSLLEP00000021788.1"/>
    </source>
</evidence>
<dbReference type="CDD" id="cd09076">
    <property type="entry name" value="L1-EN"/>
    <property type="match status" value="1"/>
</dbReference>
<proteinExistence type="predicted"/>
<evidence type="ECO:0000313" key="2">
    <source>
        <dbReference type="Proteomes" id="UP000694569"/>
    </source>
</evidence>
<dbReference type="OrthoDB" id="416119at2759"/>
<accession>A0A8C5PGL2</accession>
<dbReference type="Ensembl" id="ENSLLET00000022633.1">
    <property type="protein sequence ID" value="ENSLLEP00000021788.1"/>
    <property type="gene ID" value="ENSLLEG00000013833.1"/>
</dbReference>
<keyword evidence="2" id="KW-1185">Reference proteome</keyword>
<reference evidence="1" key="1">
    <citation type="submission" date="2025-08" db="UniProtKB">
        <authorList>
            <consortium name="Ensembl"/>
        </authorList>
    </citation>
    <scope>IDENTIFICATION</scope>
</reference>
<evidence type="ECO:0008006" key="3">
    <source>
        <dbReference type="Google" id="ProtNLM"/>
    </source>
</evidence>
<protein>
    <recommendedName>
        <fullName evidence="3">Endonuclease/exonuclease/phosphatase domain-containing protein</fullName>
    </recommendedName>
</protein>